<dbReference type="OrthoDB" id="9987655at2759"/>
<dbReference type="VEuPathDB" id="PlasmoDB:PocGH01_03026700"/>
<dbReference type="InterPro" id="IPR013320">
    <property type="entry name" value="ConA-like_dom_sf"/>
</dbReference>
<keyword evidence="3" id="KW-1185">Reference proteome</keyword>
<feature type="domain" description="DUF8019" evidence="1">
    <location>
        <begin position="276"/>
        <end position="351"/>
    </location>
</feature>
<dbReference type="VEuPathDB" id="PlasmoDB:POWCR01_030022400"/>
<dbReference type="Pfam" id="PF26058">
    <property type="entry name" value="DUF8019"/>
    <property type="match status" value="1"/>
</dbReference>
<reference evidence="2 3" key="1">
    <citation type="submission" date="2016-06" db="EMBL/GenBank/DDBJ databases">
        <authorList>
            <consortium name="Pathogen Informatics"/>
        </authorList>
    </citation>
    <scope>NUCLEOTIDE SEQUENCE [LARGE SCALE GENOMIC DNA]</scope>
    <source>
        <strain evidence="2">PocGH01</strain>
    </source>
</reference>
<name>A0A1D3KXQ4_PLAOA</name>
<dbReference type="PANTHER" id="PTHR42535">
    <property type="entry name" value="OOKINETE PROTEIN, PUTATIVE-RELATED"/>
    <property type="match status" value="1"/>
</dbReference>
<proteinExistence type="predicted"/>
<evidence type="ECO:0000313" key="2">
    <source>
        <dbReference type="EMBL" id="SCA48484.1"/>
    </source>
</evidence>
<accession>A0A1D3KXQ4</accession>
<dbReference type="AlphaFoldDB" id="A0A1D3KXQ4"/>
<protein>
    <recommendedName>
        <fullName evidence="1">DUF8019 domain-containing protein</fullName>
    </recommendedName>
</protein>
<sequence>MIGTLSMFVFSIFANVKLGKCEKSLFHYVSEMSFYEPFDNLFERCLRIPSTVCVGGTSTVITSDSVHKGLIAKWTFDDMYALDHSSNNNHMHKFVRPAPSFNGHGYSGAFLGDISGFVPAGDSLKSEQFTIVFWIYLLERSTSHFRNIISQIDKGEENIAILLHPHVSKVSVRVIGEDKSNEGLSSIGYIPLRRWTNIAITLSNKNIKIYINGVYDNSVNLKSKVIEKGGNVTIGKNDHYSSFNGYLDEIYFYNRHLNKSEIKSFSMPSITGISDTNFVYVGNYSCDYDTAKDKDLCKKNFQLCSSFDLYNGAIHYARVNGIIAEKSNLWTSDISQNSYEAGEKRIALCCRE</sequence>
<dbReference type="SUPFAM" id="SSF49899">
    <property type="entry name" value="Concanavalin A-like lectins/glucanases"/>
    <property type="match status" value="1"/>
</dbReference>
<evidence type="ECO:0000259" key="1">
    <source>
        <dbReference type="Pfam" id="PF26058"/>
    </source>
</evidence>
<dbReference type="EMBL" id="LT594584">
    <property type="protein sequence ID" value="SCA48484.1"/>
    <property type="molecule type" value="Genomic_DNA"/>
</dbReference>
<organism evidence="2 3">
    <name type="scientific">Plasmodium ovale</name>
    <name type="common">malaria parasite P. ovale</name>
    <dbReference type="NCBI Taxonomy" id="36330"/>
    <lineage>
        <taxon>Eukaryota</taxon>
        <taxon>Sar</taxon>
        <taxon>Alveolata</taxon>
        <taxon>Apicomplexa</taxon>
        <taxon>Aconoidasida</taxon>
        <taxon>Haemosporida</taxon>
        <taxon>Plasmodiidae</taxon>
        <taxon>Plasmodium</taxon>
        <taxon>Plasmodium (Plasmodium)</taxon>
    </lineage>
</organism>
<gene>
    <name evidence="2" type="primary">PocGH01_03026700</name>
    <name evidence="2" type="ORF">POCGH01_03026700</name>
</gene>
<evidence type="ECO:0000313" key="3">
    <source>
        <dbReference type="Proteomes" id="UP000242942"/>
    </source>
</evidence>
<dbReference type="Gene3D" id="2.60.120.200">
    <property type="match status" value="1"/>
</dbReference>
<dbReference type="Proteomes" id="UP000242942">
    <property type="component" value="Chromosome 3"/>
</dbReference>
<dbReference type="Pfam" id="PF13385">
    <property type="entry name" value="Laminin_G_3"/>
    <property type="match status" value="1"/>
</dbReference>
<dbReference type="InterPro" id="IPR058332">
    <property type="entry name" value="DUF8019"/>
</dbReference>
<dbReference type="PANTHER" id="PTHR42535:SF2">
    <property type="entry name" value="CHROMOSOME UNDETERMINED SCAFFOLD_146, WHOLE GENOME SHOTGUN SEQUENCE"/>
    <property type="match status" value="1"/>
</dbReference>